<dbReference type="Pfam" id="PF00665">
    <property type="entry name" value="rve"/>
    <property type="match status" value="1"/>
</dbReference>
<dbReference type="PANTHER" id="PTHR35004">
    <property type="entry name" value="TRANSPOSASE RV3428C-RELATED"/>
    <property type="match status" value="1"/>
</dbReference>
<dbReference type="InterPro" id="IPR001584">
    <property type="entry name" value="Integrase_cat-core"/>
</dbReference>
<dbReference type="InterPro" id="IPR012337">
    <property type="entry name" value="RNaseH-like_sf"/>
</dbReference>
<feature type="domain" description="Integrase catalytic" evidence="6">
    <location>
        <begin position="119"/>
        <end position="297"/>
    </location>
</feature>
<dbReference type="PANTHER" id="PTHR35004:SF6">
    <property type="entry name" value="TRANSPOSASE"/>
    <property type="match status" value="1"/>
</dbReference>
<dbReference type="Proteomes" id="UP000011765">
    <property type="component" value="Chromosome"/>
</dbReference>
<dbReference type="STRING" id="747365.Thena_0409"/>
<evidence type="ECO:0000256" key="1">
    <source>
        <dbReference type="ARBA" id="ARBA00009277"/>
    </source>
</evidence>
<dbReference type="HOGENOM" id="CLU_020626_4_0_9"/>
<evidence type="ECO:0000313" key="8">
    <source>
        <dbReference type="Proteomes" id="UP000011765"/>
    </source>
</evidence>
<keyword evidence="3" id="KW-0238">DNA-binding</keyword>
<comment type="similarity">
    <text evidence="1">Belongs to the transposase IS21/IS408/IS1162 family.</text>
</comment>
<protein>
    <submittedName>
        <fullName evidence="7">Integrase catalytic region</fullName>
    </submittedName>
</protein>
<organism evidence="7 8">
    <name type="scientific">Thermodesulfobium narugense DSM 14796</name>
    <dbReference type="NCBI Taxonomy" id="747365"/>
    <lineage>
        <taxon>Bacteria</taxon>
        <taxon>Pseudomonadati</taxon>
        <taxon>Thermodesulfobiota</taxon>
        <taxon>Thermodesulfobiia</taxon>
        <taxon>Thermodesulfobiales</taxon>
        <taxon>Thermodesulfobiaceae</taxon>
        <taxon>Thermodesulfobium</taxon>
    </lineage>
</organism>
<feature type="domain" description="HTH IS21-type" evidence="5">
    <location>
        <begin position="5"/>
        <end position="66"/>
    </location>
</feature>
<dbReference type="RefSeq" id="WP_013755780.1">
    <property type="nucleotide sequence ID" value="NC_015499.1"/>
</dbReference>
<sequence length="357" mass="41968">MISKEEFVLIHTLYAQGVSIRKIAHMLGINRRTVSKRLKEKDLEPYSKRTYPSKLDKFKDYINKRISQAHPDRIPSTVLLNEIKDIGYEGSLRILQEYTKSVYDKLKLNKKENEEIIRFETDKGFQAQVDWTTVRSGKKPIYAFVMVLSYSRAAFVYFTDNMWQDIFQSCHIKAFDYFGGIPKTILYDNLKSVVIQRDKYGQNEHGFNNKFLDFSKGLFIPKLCKPYRAKTKGKVERFNLYLKNNFYKPLKAKLKNTPIDITPDLLNAYIFSWLTSANNRIHATTNKKPFDMLKEELSYLSKVPNNLFVSEKDSNKNNIKDSNKNSKKEVYMDKSFHPYYTNLSEYEKLLIGEDNYA</sequence>
<dbReference type="GO" id="GO:0006310">
    <property type="term" value="P:DNA recombination"/>
    <property type="evidence" value="ECO:0007669"/>
    <property type="project" value="UniProtKB-KW"/>
</dbReference>
<evidence type="ECO:0000256" key="4">
    <source>
        <dbReference type="ARBA" id="ARBA00023172"/>
    </source>
</evidence>
<dbReference type="InterPro" id="IPR017894">
    <property type="entry name" value="HTH_IS21_transposase_type"/>
</dbReference>
<dbReference type="KEGG" id="tnr:Thena_0409"/>
<dbReference type="GO" id="GO:0032196">
    <property type="term" value="P:transposition"/>
    <property type="evidence" value="ECO:0007669"/>
    <property type="project" value="UniProtKB-KW"/>
</dbReference>
<evidence type="ECO:0000256" key="3">
    <source>
        <dbReference type="ARBA" id="ARBA00023125"/>
    </source>
</evidence>
<gene>
    <name evidence="7" type="ORF">Thena_0409</name>
</gene>
<evidence type="ECO:0000313" key="7">
    <source>
        <dbReference type="EMBL" id="AEE14052.1"/>
    </source>
</evidence>
<dbReference type="AlphaFoldDB" id="M1E4D8"/>
<keyword evidence="4" id="KW-0233">DNA recombination</keyword>
<dbReference type="PROSITE" id="PS50531">
    <property type="entry name" value="HTH_IS21"/>
    <property type="match status" value="1"/>
</dbReference>
<dbReference type="SUPFAM" id="SSF53098">
    <property type="entry name" value="Ribonuclease H-like"/>
    <property type="match status" value="1"/>
</dbReference>
<dbReference type="InterPro" id="IPR036397">
    <property type="entry name" value="RNaseH_sf"/>
</dbReference>
<evidence type="ECO:0000256" key="2">
    <source>
        <dbReference type="ARBA" id="ARBA00022578"/>
    </source>
</evidence>
<dbReference type="Gene3D" id="1.10.10.60">
    <property type="entry name" value="Homeodomain-like"/>
    <property type="match status" value="1"/>
</dbReference>
<dbReference type="PROSITE" id="PS50994">
    <property type="entry name" value="INTEGRASE"/>
    <property type="match status" value="1"/>
</dbReference>
<dbReference type="EMBL" id="CP002690">
    <property type="protein sequence ID" value="AEE14052.1"/>
    <property type="molecule type" value="Genomic_DNA"/>
</dbReference>
<name>M1E4D8_9BACT</name>
<dbReference type="NCBIfam" id="NF033546">
    <property type="entry name" value="transpos_IS21"/>
    <property type="match status" value="1"/>
</dbReference>
<dbReference type="Gene3D" id="3.30.420.10">
    <property type="entry name" value="Ribonuclease H-like superfamily/Ribonuclease H"/>
    <property type="match status" value="1"/>
</dbReference>
<evidence type="ECO:0000259" key="5">
    <source>
        <dbReference type="PROSITE" id="PS50531"/>
    </source>
</evidence>
<dbReference type="eggNOG" id="COG4584">
    <property type="taxonomic scope" value="Bacteria"/>
</dbReference>
<dbReference type="GO" id="GO:0003677">
    <property type="term" value="F:DNA binding"/>
    <property type="evidence" value="ECO:0007669"/>
    <property type="project" value="UniProtKB-KW"/>
</dbReference>
<accession>M1E4D8</accession>
<dbReference type="GO" id="GO:0015074">
    <property type="term" value="P:DNA integration"/>
    <property type="evidence" value="ECO:0007669"/>
    <property type="project" value="InterPro"/>
</dbReference>
<keyword evidence="8" id="KW-1185">Reference proteome</keyword>
<evidence type="ECO:0000259" key="6">
    <source>
        <dbReference type="PROSITE" id="PS50994"/>
    </source>
</evidence>
<reference evidence="7 8" key="1">
    <citation type="submission" date="2011-04" db="EMBL/GenBank/DDBJ databases">
        <title>The complete genome of Thermodesulfobium narugense DSM 14796.</title>
        <authorList>
            <consortium name="US DOE Joint Genome Institute (JGI-PGF)"/>
            <person name="Lucas S."/>
            <person name="Han J."/>
            <person name="Lapidus A."/>
            <person name="Bruce D."/>
            <person name="Goodwin L."/>
            <person name="Pitluck S."/>
            <person name="Peters L."/>
            <person name="Kyrpides N."/>
            <person name="Mavromatis K."/>
            <person name="Pagani I."/>
            <person name="Ivanova N."/>
            <person name="Ovchinnikova G."/>
            <person name="Zhang X."/>
            <person name="Saunders L."/>
            <person name="Detter J.C."/>
            <person name="Tapia R."/>
            <person name="Han C."/>
            <person name="Land M."/>
            <person name="Hauser L."/>
            <person name="Markowitz V."/>
            <person name="Cheng J.-F."/>
            <person name="Hugenholtz P."/>
            <person name="Woyke T."/>
            <person name="Wu D."/>
            <person name="Spring S."/>
            <person name="Schroeder M."/>
            <person name="Brambilla E."/>
            <person name="Klenk H.-P."/>
            <person name="Eisen J.A."/>
        </authorList>
    </citation>
    <scope>NUCLEOTIDE SEQUENCE [LARGE SCALE GENOMIC DNA]</scope>
    <source>
        <strain evidence="7 8">DSM 14796</strain>
    </source>
</reference>
<keyword evidence="2" id="KW-0815">Transposition</keyword>
<proteinExistence type="inferred from homology"/>